<dbReference type="Proteomes" id="UP000008461">
    <property type="component" value="Chromosome"/>
</dbReference>
<sequence>MEATPYPKIRWTSLHKVIFRFFAVYFALIIIPNPFTLLPGEYWFKLIQWTGKHILHIPYAITVQPNGSGDTTYNYVEVLLNILVSLVIVLIWSILDRRRNDYHKLYYWSRVLVRYYLFYTMLQYGFFKVIQLQFPFPSQMRLLQPLGDLSPMGLAWNFMGYSKGYNFFAGFLEILGGFLLCFRRTATLGALIVFAVMSNVVAMNFCYDIPVKLYSLHLVGMALYVLWPDVTRLIDFFILNEPAYARRFIPVFAKSGLNLARTLFKTVFVAGLMIYVFVQAKESQQAYGDKAPKPPLYGMYEVETFVHNGDTLAPLRTDTSRWHKFVISYKDRAAVRMVNDSVRGFEFKVDTQKQSIRMSPQRDTLQKFSLTYQQPTENQLVLQGHSKRDTLYIKMHSIDRNQFLLVKRGFNWINEFPFNR</sequence>
<reference key="2">
    <citation type="submission" date="2011-04" db="EMBL/GenBank/DDBJ databases">
        <title>Complete sequence of chromosome of Haliscomenobacter hydrossis DSM 1100.</title>
        <authorList>
            <consortium name="US DOE Joint Genome Institute (JGI-PGF)"/>
            <person name="Lucas S."/>
            <person name="Han J."/>
            <person name="Lapidus A."/>
            <person name="Bruce D."/>
            <person name="Goodwin L."/>
            <person name="Pitluck S."/>
            <person name="Peters L."/>
            <person name="Kyrpides N."/>
            <person name="Mavromatis K."/>
            <person name="Ivanova N."/>
            <person name="Ovchinnikova G."/>
            <person name="Pagani I."/>
            <person name="Daligault H."/>
            <person name="Detter J.C."/>
            <person name="Han C."/>
            <person name="Land M."/>
            <person name="Hauser L."/>
            <person name="Markowitz V."/>
            <person name="Cheng J.-F."/>
            <person name="Hugenholtz P."/>
            <person name="Woyke T."/>
            <person name="Wu D."/>
            <person name="Verbarg S."/>
            <person name="Frueling A."/>
            <person name="Brambilla E."/>
            <person name="Klenk H.-P."/>
            <person name="Eisen J.A."/>
        </authorList>
    </citation>
    <scope>NUCLEOTIDE SEQUENCE</scope>
    <source>
        <strain>DSM 1100</strain>
    </source>
</reference>
<dbReference type="STRING" id="760192.Halhy_0429"/>
<keyword evidence="1" id="KW-1133">Transmembrane helix</keyword>
<dbReference type="RefSeq" id="WP_013762904.1">
    <property type="nucleotide sequence ID" value="NC_015510.1"/>
</dbReference>
<organism evidence="2 3">
    <name type="scientific">Haliscomenobacter hydrossis (strain ATCC 27775 / DSM 1100 / LMG 10767 / O)</name>
    <dbReference type="NCBI Taxonomy" id="760192"/>
    <lineage>
        <taxon>Bacteria</taxon>
        <taxon>Pseudomonadati</taxon>
        <taxon>Bacteroidota</taxon>
        <taxon>Saprospiria</taxon>
        <taxon>Saprospirales</taxon>
        <taxon>Haliscomenobacteraceae</taxon>
        <taxon>Haliscomenobacter</taxon>
    </lineage>
</organism>
<evidence type="ECO:0008006" key="4">
    <source>
        <dbReference type="Google" id="ProtNLM"/>
    </source>
</evidence>
<gene>
    <name evidence="2" type="ordered locus">Halhy_0429</name>
</gene>
<evidence type="ECO:0000313" key="3">
    <source>
        <dbReference type="Proteomes" id="UP000008461"/>
    </source>
</evidence>
<dbReference type="HOGENOM" id="CLU_034653_1_0_10"/>
<keyword evidence="1" id="KW-0472">Membrane</keyword>
<reference evidence="2 3" key="1">
    <citation type="journal article" date="2011" name="Stand. Genomic Sci.">
        <title>Complete genome sequence of Haliscomenobacter hydrossis type strain (O).</title>
        <authorList>
            <consortium name="US DOE Joint Genome Institute (JGI-PGF)"/>
            <person name="Daligault H."/>
            <person name="Lapidus A."/>
            <person name="Zeytun A."/>
            <person name="Nolan M."/>
            <person name="Lucas S."/>
            <person name="Del Rio T.G."/>
            <person name="Tice H."/>
            <person name="Cheng J.F."/>
            <person name="Tapia R."/>
            <person name="Han C."/>
            <person name="Goodwin L."/>
            <person name="Pitluck S."/>
            <person name="Liolios K."/>
            <person name="Pagani I."/>
            <person name="Ivanova N."/>
            <person name="Huntemann M."/>
            <person name="Mavromatis K."/>
            <person name="Mikhailova N."/>
            <person name="Pati A."/>
            <person name="Chen A."/>
            <person name="Palaniappan K."/>
            <person name="Land M."/>
            <person name="Hauser L."/>
            <person name="Brambilla E.M."/>
            <person name="Rohde M."/>
            <person name="Verbarg S."/>
            <person name="Goker M."/>
            <person name="Bristow J."/>
            <person name="Eisen J.A."/>
            <person name="Markowitz V."/>
            <person name="Hugenholtz P."/>
            <person name="Kyrpides N.C."/>
            <person name="Klenk H.P."/>
            <person name="Woyke T."/>
        </authorList>
    </citation>
    <scope>NUCLEOTIDE SEQUENCE [LARGE SCALE GENOMIC DNA]</scope>
    <source>
        <strain evidence="3">ATCC 27775 / DSM 1100 / LMG 10767 / O</strain>
    </source>
</reference>
<proteinExistence type="predicted"/>
<feature type="transmembrane region" description="Helical" evidence="1">
    <location>
        <begin position="17"/>
        <end position="35"/>
    </location>
</feature>
<dbReference type="KEGG" id="hhy:Halhy_0429"/>
<feature type="transmembrane region" description="Helical" evidence="1">
    <location>
        <begin position="164"/>
        <end position="182"/>
    </location>
</feature>
<dbReference type="OrthoDB" id="102112at2"/>
<feature type="transmembrane region" description="Helical" evidence="1">
    <location>
        <begin position="259"/>
        <end position="278"/>
    </location>
</feature>
<dbReference type="EMBL" id="CP002691">
    <property type="protein sequence ID" value="AEE48340.1"/>
    <property type="molecule type" value="Genomic_DNA"/>
</dbReference>
<feature type="transmembrane region" description="Helical" evidence="1">
    <location>
        <begin position="189"/>
        <end position="210"/>
    </location>
</feature>
<name>F4KY77_HALH1</name>
<keyword evidence="3" id="KW-1185">Reference proteome</keyword>
<protein>
    <recommendedName>
        <fullName evidence="4">DoxX family protein</fullName>
    </recommendedName>
</protein>
<accession>F4KY77</accession>
<feature type="transmembrane region" description="Helical" evidence="1">
    <location>
        <begin position="116"/>
        <end position="136"/>
    </location>
</feature>
<dbReference type="eggNOG" id="ENOG502Z815">
    <property type="taxonomic scope" value="Bacteria"/>
</dbReference>
<evidence type="ECO:0000313" key="2">
    <source>
        <dbReference type="EMBL" id="AEE48340.1"/>
    </source>
</evidence>
<dbReference type="AlphaFoldDB" id="F4KY77"/>
<evidence type="ECO:0000256" key="1">
    <source>
        <dbReference type="SAM" id="Phobius"/>
    </source>
</evidence>
<feature type="transmembrane region" description="Helical" evidence="1">
    <location>
        <begin position="78"/>
        <end position="95"/>
    </location>
</feature>
<keyword evidence="1" id="KW-0812">Transmembrane</keyword>